<dbReference type="EMBL" id="MHUZ01000008">
    <property type="protein sequence ID" value="OHA86165.1"/>
    <property type="molecule type" value="Genomic_DNA"/>
</dbReference>
<dbReference type="Proteomes" id="UP000178168">
    <property type="component" value="Unassembled WGS sequence"/>
</dbReference>
<evidence type="ECO:0000313" key="1">
    <source>
        <dbReference type="EMBL" id="OHA86165.1"/>
    </source>
</evidence>
<evidence type="ECO:0000313" key="2">
    <source>
        <dbReference type="Proteomes" id="UP000178168"/>
    </source>
</evidence>
<dbReference type="AlphaFoldDB" id="A0A1G2SM67"/>
<proteinExistence type="predicted"/>
<dbReference type="STRING" id="1802730.A2591_01300"/>
<sequence>MKKIFLIVIVAIVLLGGGFYALNSYIYHEKQGEEIDGENGGMDDGAGGEEETSSPVVAYFQAQMIARGIKNAGQPIEGFDAMMLMRAFPGLVASDFRGVEALEGYYEVRGDAAVFVRAGAQPMSSAEGMVLEKGYGTLLKNLSTRLGLSVTSNARADALIQKISVSDRLEARIGTEVSALGATITPREVTQDSRCPLDVVCIQAGTVRVRAMFEYVSGAGEQVFELGKPIVAGDVTVTLVEVLPAARSTVTLLPSDYRFYFKVEKQ</sequence>
<gene>
    <name evidence="1" type="ORF">A2591_01300</name>
</gene>
<reference evidence="1 2" key="1">
    <citation type="journal article" date="2016" name="Nat. Commun.">
        <title>Thousands of microbial genomes shed light on interconnected biogeochemical processes in an aquifer system.</title>
        <authorList>
            <person name="Anantharaman K."/>
            <person name="Brown C.T."/>
            <person name="Hug L.A."/>
            <person name="Sharon I."/>
            <person name="Castelle C.J."/>
            <person name="Probst A.J."/>
            <person name="Thomas B.C."/>
            <person name="Singh A."/>
            <person name="Wilkins M.J."/>
            <person name="Karaoz U."/>
            <person name="Brodie E.L."/>
            <person name="Williams K.H."/>
            <person name="Hubbard S.S."/>
            <person name="Banfield J.F."/>
        </authorList>
    </citation>
    <scope>NUCLEOTIDE SEQUENCE [LARGE SCALE GENOMIC DNA]</scope>
</reference>
<protein>
    <submittedName>
        <fullName evidence="1">Uncharacterized protein</fullName>
    </submittedName>
</protein>
<organism evidence="1 2">
    <name type="scientific">Candidatus Yonathbacteria bacterium RIFOXYD1_FULL_52_36</name>
    <dbReference type="NCBI Taxonomy" id="1802730"/>
    <lineage>
        <taxon>Bacteria</taxon>
        <taxon>Candidatus Yonathiibacteriota</taxon>
    </lineage>
</organism>
<accession>A0A1G2SM67</accession>
<name>A0A1G2SM67_9BACT</name>
<comment type="caution">
    <text evidence="1">The sequence shown here is derived from an EMBL/GenBank/DDBJ whole genome shotgun (WGS) entry which is preliminary data.</text>
</comment>